<dbReference type="FunFam" id="3.30.479.30:FF:000004">
    <property type="entry name" value="Putative membrane protease family, stomatin"/>
    <property type="match status" value="1"/>
</dbReference>
<sequence>MYFTIIVVVLILAVLAVIIKNIQIVPQGYAYVVERLGAYKETWDVGLHIKMPFLERIVRKVSIKEQVIEFEPQAVITKDNVLIKIDTVMYYMITDTKDYAYGVEKPIMAIEKMTETTLRSIVGDMEFDHILTLREQINTRLRETVDMASNNWGIKLVRAEIRNVIAPDEIRNALEKQMQAERQKRATILTAEATKQAAILTAEGNKQAVILNAEAERDAQILRAEAVKQSRIIEAQGQAEAIAKIQEAASNGSKEFLAIRGLEALERAANGQATKVIIPAEMQNIAAISATLKEIVS</sequence>
<evidence type="ECO:0000313" key="5">
    <source>
        <dbReference type="Proteomes" id="UP001071230"/>
    </source>
</evidence>
<reference evidence="3" key="2">
    <citation type="submission" date="2020-01" db="EMBL/GenBank/DDBJ databases">
        <authorList>
            <person name="Hornung B."/>
        </authorList>
    </citation>
    <scope>NUCLEOTIDE SEQUENCE</scope>
    <source>
        <strain evidence="3">PacBioINE</strain>
    </source>
</reference>
<dbReference type="GO" id="GO:0098552">
    <property type="term" value="C:side of membrane"/>
    <property type="evidence" value="ECO:0007669"/>
    <property type="project" value="UniProtKB-ARBA"/>
</dbReference>
<dbReference type="Proteomes" id="UP000836597">
    <property type="component" value="Chromosome"/>
</dbReference>
<dbReference type="Gene3D" id="3.30.479.30">
    <property type="entry name" value="Band 7 domain"/>
    <property type="match status" value="1"/>
</dbReference>
<feature type="domain" description="Band 7" evidence="2">
    <location>
        <begin position="20"/>
        <end position="178"/>
    </location>
</feature>
<evidence type="ECO:0000259" key="2">
    <source>
        <dbReference type="SMART" id="SM00244"/>
    </source>
</evidence>
<evidence type="ECO:0000313" key="3">
    <source>
        <dbReference type="EMBL" id="CAA7600270.1"/>
    </source>
</evidence>
<gene>
    <name evidence="3" type="ORF">DEACI_0922</name>
    <name evidence="4" type="ORF">DEACI_4133</name>
</gene>
<proteinExistence type="inferred from homology"/>
<dbReference type="SMART" id="SM00244">
    <property type="entry name" value="PHB"/>
    <property type="match status" value="1"/>
</dbReference>
<dbReference type="PRINTS" id="PR00721">
    <property type="entry name" value="STOMATIN"/>
</dbReference>
<reference evidence="4" key="1">
    <citation type="submission" date="2014-11" db="EMBL/GenBank/DDBJ databases">
        <authorList>
            <person name="Hornung B.V."/>
        </authorList>
    </citation>
    <scope>NUCLEOTIDE SEQUENCE</scope>
    <source>
        <strain evidence="4">INE</strain>
    </source>
</reference>
<comment type="similarity">
    <text evidence="1">Belongs to the band 7/mec-2 family.</text>
</comment>
<dbReference type="Pfam" id="PF01145">
    <property type="entry name" value="Band_7"/>
    <property type="match status" value="1"/>
</dbReference>
<dbReference type="InterPro" id="IPR036013">
    <property type="entry name" value="Band_7/SPFH_dom_sf"/>
</dbReference>
<dbReference type="SUPFAM" id="SSF117892">
    <property type="entry name" value="Band 7/SPFH domain"/>
    <property type="match status" value="1"/>
</dbReference>
<dbReference type="InterPro" id="IPR001972">
    <property type="entry name" value="Stomatin_HflK_fam"/>
</dbReference>
<dbReference type="InterPro" id="IPR050710">
    <property type="entry name" value="Band7/mec-2_domain"/>
</dbReference>
<dbReference type="KEGG" id="aacx:DEACI_0922"/>
<accession>A0A8S0X3P3</accession>
<name>A0A8S0X3P3_9FIRM</name>
<dbReference type="EMBL" id="LR746496">
    <property type="protein sequence ID" value="CAA7600270.1"/>
    <property type="molecule type" value="Genomic_DNA"/>
</dbReference>
<dbReference type="PANTHER" id="PTHR43327:SF10">
    <property type="entry name" value="STOMATIN-LIKE PROTEIN 2, MITOCHONDRIAL"/>
    <property type="match status" value="1"/>
</dbReference>
<dbReference type="GO" id="GO:0005886">
    <property type="term" value="C:plasma membrane"/>
    <property type="evidence" value="ECO:0007669"/>
    <property type="project" value="UniProtKB-ARBA"/>
</dbReference>
<keyword evidence="5" id="KW-1185">Reference proteome</keyword>
<organism evidence="3">
    <name type="scientific">Acididesulfobacillus acetoxydans</name>
    <dbReference type="NCBI Taxonomy" id="1561005"/>
    <lineage>
        <taxon>Bacteria</taxon>
        <taxon>Bacillati</taxon>
        <taxon>Bacillota</taxon>
        <taxon>Clostridia</taxon>
        <taxon>Eubacteriales</taxon>
        <taxon>Peptococcaceae</taxon>
        <taxon>Acididesulfobacillus</taxon>
    </lineage>
</organism>
<dbReference type="InterPro" id="IPR001107">
    <property type="entry name" value="Band_7"/>
</dbReference>
<protein>
    <submittedName>
        <fullName evidence="4">Protein QmcA</fullName>
    </submittedName>
    <submittedName>
        <fullName evidence="3">Stomatin family</fullName>
    </submittedName>
</protein>
<dbReference type="EMBL" id="CDGJ01000134">
    <property type="protein sequence ID" value="CEJ09648.1"/>
    <property type="molecule type" value="Genomic_DNA"/>
</dbReference>
<dbReference type="AlphaFoldDB" id="A0A8S0X3P3"/>
<dbReference type="CDD" id="cd08829">
    <property type="entry name" value="SPFH_paraslipin"/>
    <property type="match status" value="1"/>
</dbReference>
<evidence type="ECO:0000256" key="1">
    <source>
        <dbReference type="ARBA" id="ARBA00008164"/>
    </source>
</evidence>
<dbReference type="RefSeq" id="WP_240983967.1">
    <property type="nucleotide sequence ID" value="NZ_CDGJ01000134.1"/>
</dbReference>
<dbReference type="PANTHER" id="PTHR43327">
    <property type="entry name" value="STOMATIN-LIKE PROTEIN 2, MITOCHONDRIAL"/>
    <property type="match status" value="1"/>
</dbReference>
<dbReference type="Proteomes" id="UP001071230">
    <property type="component" value="Unassembled WGS sequence"/>
</dbReference>
<evidence type="ECO:0000313" key="4">
    <source>
        <dbReference type="EMBL" id="CEJ09648.1"/>
    </source>
</evidence>